<dbReference type="Proteomes" id="UP000276223">
    <property type="component" value="Unassembled WGS sequence"/>
</dbReference>
<dbReference type="InterPro" id="IPR016188">
    <property type="entry name" value="PurM-like_N"/>
</dbReference>
<evidence type="ECO:0000313" key="5">
    <source>
        <dbReference type="Proteomes" id="UP000276223"/>
    </source>
</evidence>
<reference evidence="4 5" key="1">
    <citation type="submission" date="2018-11" db="EMBL/GenBank/DDBJ databases">
        <title>Genomic Encyclopedia of Type Strains, Phase IV (KMG-IV): sequencing the most valuable type-strain genomes for metagenomic binning, comparative biology and taxonomic classification.</title>
        <authorList>
            <person name="Goeker M."/>
        </authorList>
    </citation>
    <scope>NUCLEOTIDE SEQUENCE [LARGE SCALE GENOMIC DNA]</scope>
    <source>
        <strain evidence="4 5">DSM 22027</strain>
    </source>
</reference>
<dbReference type="PANTHER" id="PTHR30303">
    <property type="entry name" value="HYDROGENASE ISOENZYMES FORMATION PROTEIN HYPE"/>
    <property type="match status" value="1"/>
</dbReference>
<dbReference type="SUPFAM" id="SSF56042">
    <property type="entry name" value="PurM C-terminal domain-like"/>
    <property type="match status" value="1"/>
</dbReference>
<dbReference type="EMBL" id="RJVA01000011">
    <property type="protein sequence ID" value="ROQ93340.1"/>
    <property type="molecule type" value="Genomic_DNA"/>
</dbReference>
<sequence>MLLDHGSGGRATHELVTRFFAPLLSNPFLDAMNDSAVMDFLGDRLAFTTDSYVVDPVIFPGGNIGSLAVHGTVNDLAMSGARPMVLTAGFILEEGLDLSLLETIVRSMAEAAREAGVTVVAGDTKVVPKGKGDKIFITTAGVGIVPPGVSLGGQNARPGDAVLINGTIGDHGTAILCSREGLSMEGVIQSDSAPLHTLVAAILTACAHVHVLRDPTRGGVATTLNEIASQSRVGIRLFEEALPIREDVAGACEILGLDPLYMANEGKVLVVLPQEEAGKALDAMRRHPLGRHAALIGEVMADHPGRVTLRTRIGGHRIVDMLRGEPLPRIC</sequence>
<dbReference type="Pfam" id="PF00586">
    <property type="entry name" value="AIRS"/>
    <property type="match status" value="1"/>
</dbReference>
<evidence type="ECO:0000313" key="4">
    <source>
        <dbReference type="EMBL" id="ROQ93340.1"/>
    </source>
</evidence>
<evidence type="ECO:0000256" key="1">
    <source>
        <dbReference type="ARBA" id="ARBA00006243"/>
    </source>
</evidence>
<gene>
    <name evidence="4" type="ORF">EDC27_1354</name>
</gene>
<dbReference type="SUPFAM" id="SSF55326">
    <property type="entry name" value="PurM N-terminal domain-like"/>
    <property type="match status" value="1"/>
</dbReference>
<dbReference type="GO" id="GO:0051604">
    <property type="term" value="P:protein maturation"/>
    <property type="evidence" value="ECO:0007669"/>
    <property type="project" value="TreeGrafter"/>
</dbReference>
<keyword evidence="5" id="KW-1185">Reference proteome</keyword>
<dbReference type="PANTHER" id="PTHR30303:SF0">
    <property type="entry name" value="CARBAMOYL DEHYDRATASE HYPE"/>
    <property type="match status" value="1"/>
</dbReference>
<dbReference type="Gene3D" id="3.30.1330.10">
    <property type="entry name" value="PurM-like, N-terminal domain"/>
    <property type="match status" value="1"/>
</dbReference>
<dbReference type="InterPro" id="IPR036921">
    <property type="entry name" value="PurM-like_N_sf"/>
</dbReference>
<dbReference type="Gene3D" id="3.90.650.10">
    <property type="entry name" value="PurM-like C-terminal domain"/>
    <property type="match status" value="1"/>
</dbReference>
<dbReference type="InterPro" id="IPR010918">
    <property type="entry name" value="PurM-like_C_dom"/>
</dbReference>
<accession>A0A3N1UXD2</accession>
<dbReference type="InterPro" id="IPR011854">
    <property type="entry name" value="HypE"/>
</dbReference>
<feature type="domain" description="PurM-like N-terminal" evidence="2">
    <location>
        <begin position="33"/>
        <end position="145"/>
    </location>
</feature>
<dbReference type="Pfam" id="PF02769">
    <property type="entry name" value="AIRS_C"/>
    <property type="match status" value="1"/>
</dbReference>
<comment type="similarity">
    <text evidence="1">Belongs to the HypE family.</text>
</comment>
<evidence type="ECO:0000259" key="3">
    <source>
        <dbReference type="Pfam" id="PF02769"/>
    </source>
</evidence>
<name>A0A3N1UXD2_9BACT</name>
<dbReference type="CDD" id="cd02197">
    <property type="entry name" value="HypE"/>
    <property type="match status" value="1"/>
</dbReference>
<protein>
    <submittedName>
        <fullName evidence="4">Hydrogenase maturation carbamoyl dehydratase HypE</fullName>
    </submittedName>
</protein>
<feature type="domain" description="PurM-like C-terminal" evidence="3">
    <location>
        <begin position="157"/>
        <end position="308"/>
    </location>
</feature>
<organism evidence="4 5">
    <name type="scientific">Desulfosoma caldarium</name>
    <dbReference type="NCBI Taxonomy" id="610254"/>
    <lineage>
        <taxon>Bacteria</taxon>
        <taxon>Pseudomonadati</taxon>
        <taxon>Thermodesulfobacteriota</taxon>
        <taxon>Syntrophobacteria</taxon>
        <taxon>Syntrophobacterales</taxon>
        <taxon>Syntrophobacteraceae</taxon>
        <taxon>Desulfosoma</taxon>
    </lineage>
</organism>
<dbReference type="InterPro" id="IPR036676">
    <property type="entry name" value="PurM-like_C_sf"/>
</dbReference>
<evidence type="ECO:0000259" key="2">
    <source>
        <dbReference type="Pfam" id="PF00586"/>
    </source>
</evidence>
<comment type="caution">
    <text evidence="4">The sequence shown here is derived from an EMBL/GenBank/DDBJ whole genome shotgun (WGS) entry which is preliminary data.</text>
</comment>
<dbReference type="PIRSF" id="PIRSF005644">
    <property type="entry name" value="Hdrgns_mtr_HypE"/>
    <property type="match status" value="1"/>
</dbReference>
<dbReference type="NCBIfam" id="TIGR02124">
    <property type="entry name" value="hypE"/>
    <property type="match status" value="1"/>
</dbReference>
<dbReference type="AlphaFoldDB" id="A0A3N1UXD2"/>
<proteinExistence type="inferred from homology"/>